<keyword evidence="3" id="KW-1266">Target cell cytoplasm</keyword>
<dbReference type="Pfam" id="PF14436">
    <property type="entry name" value="EndoU_bacteria"/>
    <property type="match status" value="1"/>
</dbReference>
<keyword evidence="4" id="KW-0843">Virulence</keyword>
<gene>
    <name evidence="8" type="ORF">JZ788_18485</name>
</gene>
<evidence type="ECO:0000256" key="1">
    <source>
        <dbReference type="ARBA" id="ARBA00004219"/>
    </source>
</evidence>
<feature type="domain" description="VENN motif-containing" evidence="5">
    <location>
        <begin position="12"/>
        <end position="61"/>
    </location>
</feature>
<dbReference type="Pfam" id="PF21726">
    <property type="entry name" value="DUF6862"/>
    <property type="match status" value="1"/>
</dbReference>
<evidence type="ECO:0000259" key="5">
    <source>
        <dbReference type="Pfam" id="PF04829"/>
    </source>
</evidence>
<organism evidence="8 9">
    <name type="scientific">Tenebrionicola larvae</name>
    <dbReference type="NCBI Taxonomy" id="2815733"/>
    <lineage>
        <taxon>Bacteria</taxon>
        <taxon>Pseudomonadati</taxon>
        <taxon>Pseudomonadota</taxon>
        <taxon>Gammaproteobacteria</taxon>
        <taxon>Enterobacterales</taxon>
        <taxon>Enterobacteriaceae</taxon>
        <taxon>Tenebrionibacter/Tenebrionicola group</taxon>
        <taxon>Tenebrionicola</taxon>
    </lineage>
</organism>
<dbReference type="RefSeq" id="WP_249939037.1">
    <property type="nucleotide sequence ID" value="NZ_JAGFEW010000085.1"/>
</dbReference>
<accession>A0A949Q617</accession>
<dbReference type="Pfam" id="PF04829">
    <property type="entry name" value="PT-VENN"/>
    <property type="match status" value="1"/>
</dbReference>
<feature type="domain" description="DUF6862" evidence="7">
    <location>
        <begin position="68"/>
        <end position="134"/>
    </location>
</feature>
<evidence type="ECO:0000256" key="3">
    <source>
        <dbReference type="ARBA" id="ARBA00022913"/>
    </source>
</evidence>
<dbReference type="AlphaFoldDB" id="A0A949Q617"/>
<proteinExistence type="predicted"/>
<dbReference type="Proteomes" id="UP000746420">
    <property type="component" value="Unassembled WGS sequence"/>
</dbReference>
<dbReference type="EMBL" id="JAGFEW010000085">
    <property type="protein sequence ID" value="MBV5097629.1"/>
    <property type="molecule type" value="Genomic_DNA"/>
</dbReference>
<evidence type="ECO:0000313" key="8">
    <source>
        <dbReference type="EMBL" id="MBV5097629.1"/>
    </source>
</evidence>
<feature type="non-terminal residue" evidence="8">
    <location>
        <position position="1"/>
    </location>
</feature>
<sequence>HLVSALYGKKASELSADEKRLVSSLVTIAGGLAGAAGTGGDLSMAALGANAAKVEVEHNSLHVGEKTELELAKQKLNSQDPAVREQAQQDVARLTELDISRDRKVLEACGNGQAGSAACASARLEVIAIRSEYETGNYNSKVSQQYADAYGQIVNLLDITSVDAQNQQQVKDAMVNYAMAQFGVDKTTAEQYVSTYDGMKIVASSVTPVLGKAASDKLTGMVSKANQYPSGIGFKINQPEHLAQLDGFNQKKGISGAHNASEFYAAAKQYNVKIVSETPTETKGITHVIYQIPSYDRAGNIIGYKAAELPKTIYDPKVFTDEKMLQLGQQAAASGYKNAISKGEQSYDATAGGVTFRVYIDQKTGMVSNFHPK</sequence>
<comment type="subcellular location">
    <subcellularLocation>
        <location evidence="1">Target cell</location>
        <location evidence="1">Target cell cytoplasm</location>
    </subcellularLocation>
</comment>
<dbReference type="InterPro" id="IPR006914">
    <property type="entry name" value="VENN_dom"/>
</dbReference>
<evidence type="ECO:0000256" key="2">
    <source>
        <dbReference type="ARBA" id="ARBA00022656"/>
    </source>
</evidence>
<dbReference type="InterPro" id="IPR049271">
    <property type="entry name" value="DUF6862"/>
</dbReference>
<dbReference type="InterPro" id="IPR029501">
    <property type="entry name" value="EndoU_bac"/>
</dbReference>
<evidence type="ECO:0000259" key="7">
    <source>
        <dbReference type="Pfam" id="PF21726"/>
    </source>
</evidence>
<keyword evidence="2" id="KW-0800">Toxin</keyword>
<reference evidence="8 9" key="1">
    <citation type="submission" date="2021-03" db="EMBL/GenBank/DDBJ databases">
        <title>Tenobrionicola molitorae gen. nov., sp. nov. and Tenobrionicola larvae sp. nov., isolated from larvae of the mealworm Tenobrio molitor L., a proposal to transfer Erwinia teleogrylli Liu et al. 2016 to a new genus Entomohabitans as Entomohabitans teleogrylli comb. nov.</title>
        <authorList>
            <person name="Lee S.D."/>
            <person name="Yang H.L."/>
            <person name="Kim I.S."/>
        </authorList>
    </citation>
    <scope>NUCLEOTIDE SEQUENCE [LARGE SCALE GENOMIC DNA]</scope>
    <source>
        <strain evidence="8 9">YMB-R21</strain>
    </source>
</reference>
<dbReference type="CDD" id="cd20686">
    <property type="entry name" value="CdiA-CT_Ec-like"/>
    <property type="match status" value="1"/>
</dbReference>
<name>A0A949Q617_9ENTR</name>
<evidence type="ECO:0000259" key="6">
    <source>
        <dbReference type="Pfam" id="PF14436"/>
    </source>
</evidence>
<comment type="caution">
    <text evidence="8">The sequence shown here is derived from an EMBL/GenBank/DDBJ whole genome shotgun (WGS) entry which is preliminary data.</text>
</comment>
<keyword evidence="9" id="KW-1185">Reference proteome</keyword>
<evidence type="ECO:0000256" key="4">
    <source>
        <dbReference type="ARBA" id="ARBA00023026"/>
    </source>
</evidence>
<evidence type="ECO:0000313" key="9">
    <source>
        <dbReference type="Proteomes" id="UP000746420"/>
    </source>
</evidence>
<dbReference type="GO" id="GO:0090729">
    <property type="term" value="F:toxin activity"/>
    <property type="evidence" value="ECO:0007669"/>
    <property type="project" value="UniProtKB-KW"/>
</dbReference>
<feature type="domain" description="Bacterial EndoU nuclease" evidence="6">
    <location>
        <begin position="249"/>
        <end position="372"/>
    </location>
</feature>
<protein>
    <submittedName>
        <fullName evidence="8">VENN motif pre-toxin domain-containing protein</fullName>
    </submittedName>
</protein>
<dbReference type="GO" id="GO:0004519">
    <property type="term" value="F:endonuclease activity"/>
    <property type="evidence" value="ECO:0007669"/>
    <property type="project" value="InterPro"/>
</dbReference>